<evidence type="ECO:0000256" key="5">
    <source>
        <dbReference type="ARBA" id="ARBA00007383"/>
    </source>
</evidence>
<dbReference type="HAMAP" id="MF_00052_B">
    <property type="entry name" value="RNase_HII_B"/>
    <property type="match status" value="1"/>
</dbReference>
<evidence type="ECO:0000259" key="17">
    <source>
        <dbReference type="PROSITE" id="PS51975"/>
    </source>
</evidence>
<keyword evidence="9 14" id="KW-0540">Nuclease</keyword>
<dbReference type="GO" id="GO:0030145">
    <property type="term" value="F:manganese ion binding"/>
    <property type="evidence" value="ECO:0007669"/>
    <property type="project" value="UniProtKB-UniRule"/>
</dbReference>
<evidence type="ECO:0000256" key="7">
    <source>
        <dbReference type="ARBA" id="ARBA00019179"/>
    </source>
</evidence>
<dbReference type="Gene3D" id="3.30.420.10">
    <property type="entry name" value="Ribonuclease H-like superfamily/Ribonuclease H"/>
    <property type="match status" value="1"/>
</dbReference>
<evidence type="ECO:0000256" key="6">
    <source>
        <dbReference type="ARBA" id="ARBA00012180"/>
    </source>
</evidence>
<evidence type="ECO:0000256" key="15">
    <source>
        <dbReference type="PROSITE-ProRule" id="PRU01319"/>
    </source>
</evidence>
<accession>A0A4P6ZK38</accession>
<dbReference type="RefSeq" id="WP_133441575.1">
    <property type="nucleotide sequence ID" value="NZ_CP034726.1"/>
</dbReference>
<keyword evidence="10 14" id="KW-0479">Metal-binding</keyword>
<dbReference type="NCBIfam" id="NF000595">
    <property type="entry name" value="PRK00015.1-3"/>
    <property type="match status" value="1"/>
</dbReference>
<dbReference type="AlphaFoldDB" id="A0A4P6ZK38"/>
<comment type="function">
    <text evidence="3 14 16">Endonuclease that specifically degrades the RNA of RNA-DNA hybrids.</text>
</comment>
<keyword evidence="8 14" id="KW-0963">Cytoplasm</keyword>
<dbReference type="GO" id="GO:0043137">
    <property type="term" value="P:DNA replication, removal of RNA primer"/>
    <property type="evidence" value="ECO:0007669"/>
    <property type="project" value="TreeGrafter"/>
</dbReference>
<evidence type="ECO:0000256" key="4">
    <source>
        <dbReference type="ARBA" id="ARBA00004496"/>
    </source>
</evidence>
<dbReference type="GO" id="GO:0005737">
    <property type="term" value="C:cytoplasm"/>
    <property type="evidence" value="ECO:0007669"/>
    <property type="project" value="UniProtKB-SubCell"/>
</dbReference>
<dbReference type="InterPro" id="IPR036397">
    <property type="entry name" value="RNaseH_sf"/>
</dbReference>
<evidence type="ECO:0000256" key="12">
    <source>
        <dbReference type="ARBA" id="ARBA00022801"/>
    </source>
</evidence>
<organism evidence="18 19">
    <name type="scientific">Acetilactobacillus jinshanensis</name>
    <dbReference type="NCBI Taxonomy" id="1720083"/>
    <lineage>
        <taxon>Bacteria</taxon>
        <taxon>Bacillati</taxon>
        <taxon>Bacillota</taxon>
        <taxon>Bacilli</taxon>
        <taxon>Lactobacillales</taxon>
        <taxon>Lactobacillaceae</taxon>
        <taxon>Acetilactobacillus</taxon>
    </lineage>
</organism>
<dbReference type="GO" id="GO:0004523">
    <property type="term" value="F:RNA-DNA hybrid ribonuclease activity"/>
    <property type="evidence" value="ECO:0007669"/>
    <property type="project" value="UniProtKB-UniRule"/>
</dbReference>
<reference evidence="19" key="1">
    <citation type="submission" date="2018-12" db="EMBL/GenBank/DDBJ databases">
        <title>A new species of lactobacillus.</title>
        <authorList>
            <person name="Jian Y."/>
            <person name="Xin L."/>
            <person name="Hong Z.J."/>
            <person name="Ming L.Z."/>
            <person name="Hong X.Z."/>
        </authorList>
    </citation>
    <scope>NUCLEOTIDE SEQUENCE [LARGE SCALE GENOMIC DNA]</scope>
    <source>
        <strain evidence="19">HSLZ-75</strain>
    </source>
</reference>
<comment type="cofactor">
    <cofactor evidence="14 15">
        <name>Mn(2+)</name>
        <dbReference type="ChEBI" id="CHEBI:29035"/>
    </cofactor>
    <cofactor evidence="14 15">
        <name>Mg(2+)</name>
        <dbReference type="ChEBI" id="CHEBI:18420"/>
    </cofactor>
    <text evidence="14 15">Manganese or magnesium. Binds 1 divalent metal ion per monomer in the absence of substrate. May bind a second metal ion after substrate binding.</text>
</comment>
<evidence type="ECO:0000313" key="18">
    <source>
        <dbReference type="EMBL" id="QBP18018.1"/>
    </source>
</evidence>
<feature type="binding site" evidence="14 15">
    <location>
        <position position="78"/>
    </location>
    <ligand>
        <name>a divalent metal cation</name>
        <dbReference type="ChEBI" id="CHEBI:60240"/>
    </ligand>
</feature>
<dbReference type="PANTHER" id="PTHR10954">
    <property type="entry name" value="RIBONUCLEASE H2 SUBUNIT A"/>
    <property type="match status" value="1"/>
</dbReference>
<dbReference type="NCBIfam" id="NF000594">
    <property type="entry name" value="PRK00015.1-1"/>
    <property type="match status" value="1"/>
</dbReference>
<dbReference type="EC" id="3.1.26.4" evidence="6 14"/>
<comment type="similarity">
    <text evidence="5 14 16">Belongs to the RNase HII family.</text>
</comment>
<proteinExistence type="inferred from homology"/>
<evidence type="ECO:0000256" key="11">
    <source>
        <dbReference type="ARBA" id="ARBA00022759"/>
    </source>
</evidence>
<dbReference type="GO" id="GO:0006298">
    <property type="term" value="P:mismatch repair"/>
    <property type="evidence" value="ECO:0007669"/>
    <property type="project" value="TreeGrafter"/>
</dbReference>
<evidence type="ECO:0000256" key="1">
    <source>
        <dbReference type="ARBA" id="ARBA00000077"/>
    </source>
</evidence>
<keyword evidence="12 14" id="KW-0378">Hydrolase</keyword>
<dbReference type="FunFam" id="3.30.420.10:FF:000006">
    <property type="entry name" value="Ribonuclease HII"/>
    <property type="match status" value="1"/>
</dbReference>
<evidence type="ECO:0000256" key="16">
    <source>
        <dbReference type="RuleBase" id="RU003515"/>
    </source>
</evidence>
<evidence type="ECO:0000256" key="14">
    <source>
        <dbReference type="HAMAP-Rule" id="MF_00052"/>
    </source>
</evidence>
<evidence type="ECO:0000256" key="2">
    <source>
        <dbReference type="ARBA" id="ARBA00001946"/>
    </source>
</evidence>
<feature type="binding site" evidence="14 15">
    <location>
        <position position="170"/>
    </location>
    <ligand>
        <name>a divalent metal cation</name>
        <dbReference type="ChEBI" id="CHEBI:60240"/>
    </ligand>
</feature>
<protein>
    <recommendedName>
        <fullName evidence="7 14">Ribonuclease HII</fullName>
        <shortName evidence="14">RNase HII</shortName>
        <ecNumber evidence="6 14">3.1.26.4</ecNumber>
    </recommendedName>
</protein>
<dbReference type="PANTHER" id="PTHR10954:SF18">
    <property type="entry name" value="RIBONUCLEASE HII"/>
    <property type="match status" value="1"/>
</dbReference>
<feature type="binding site" evidence="14 15">
    <location>
        <position position="79"/>
    </location>
    <ligand>
        <name>a divalent metal cation</name>
        <dbReference type="ChEBI" id="CHEBI:60240"/>
    </ligand>
</feature>
<dbReference type="InterPro" id="IPR001352">
    <property type="entry name" value="RNase_HII/HIII"/>
</dbReference>
<keyword evidence="19" id="KW-1185">Reference proteome</keyword>
<comment type="cofactor">
    <cofactor evidence="2">
        <name>Mg(2+)</name>
        <dbReference type="ChEBI" id="CHEBI:18420"/>
    </cofactor>
</comment>
<dbReference type="Proteomes" id="UP000294321">
    <property type="component" value="Chromosome"/>
</dbReference>
<evidence type="ECO:0000256" key="3">
    <source>
        <dbReference type="ARBA" id="ARBA00004065"/>
    </source>
</evidence>
<sequence length="256" mass="29336">MARKSIKVIRQELKATRHLSDEMVTRLATDSRKGVRQVLKTWQRKSKRRQQMVKSFHVRESYEHHLRKQGYRRIAGVDEVGRGPLAGPVVTCAIVLPTDFNLIKVNDSKQLTPKERESLYPRILDEALDYSIGIGSRELIDKINIYQADLVAMKHAVLTLDPQPDCLIVDAMHIAVSIPQLKLYHGDAKSVSVGAASIVAKVYRDHLMNKYDRLYPQYDFKHNAGYGTHEHLMALKKYGATPIHRRTFNPVPKYLK</sequence>
<evidence type="ECO:0000256" key="9">
    <source>
        <dbReference type="ARBA" id="ARBA00022722"/>
    </source>
</evidence>
<dbReference type="PROSITE" id="PS51975">
    <property type="entry name" value="RNASE_H_2"/>
    <property type="match status" value="1"/>
</dbReference>
<gene>
    <name evidence="14" type="primary">rnhB</name>
    <name evidence="18" type="ORF">ELX58_02390</name>
</gene>
<dbReference type="InterPro" id="IPR022898">
    <property type="entry name" value="RNase_HII"/>
</dbReference>
<evidence type="ECO:0000313" key="19">
    <source>
        <dbReference type="Proteomes" id="UP000294321"/>
    </source>
</evidence>
<dbReference type="OrthoDB" id="9803420at2"/>
<feature type="domain" description="RNase H type-2" evidence="17">
    <location>
        <begin position="72"/>
        <end position="256"/>
    </location>
</feature>
<dbReference type="GO" id="GO:0003723">
    <property type="term" value="F:RNA binding"/>
    <property type="evidence" value="ECO:0007669"/>
    <property type="project" value="UniProtKB-UniRule"/>
</dbReference>
<dbReference type="InterPro" id="IPR024567">
    <property type="entry name" value="RNase_HII/HIII_dom"/>
</dbReference>
<dbReference type="Pfam" id="PF01351">
    <property type="entry name" value="RNase_HII"/>
    <property type="match status" value="1"/>
</dbReference>
<evidence type="ECO:0000256" key="8">
    <source>
        <dbReference type="ARBA" id="ARBA00022490"/>
    </source>
</evidence>
<dbReference type="GO" id="GO:0032299">
    <property type="term" value="C:ribonuclease H2 complex"/>
    <property type="evidence" value="ECO:0007669"/>
    <property type="project" value="TreeGrafter"/>
</dbReference>
<dbReference type="SUPFAM" id="SSF53098">
    <property type="entry name" value="Ribonuclease H-like"/>
    <property type="match status" value="1"/>
</dbReference>
<evidence type="ECO:0000256" key="10">
    <source>
        <dbReference type="ARBA" id="ARBA00022723"/>
    </source>
</evidence>
<evidence type="ECO:0000256" key="13">
    <source>
        <dbReference type="ARBA" id="ARBA00023211"/>
    </source>
</evidence>
<keyword evidence="13 14" id="KW-0464">Manganese</keyword>
<comment type="subcellular location">
    <subcellularLocation>
        <location evidence="4 14">Cytoplasm</location>
    </subcellularLocation>
</comment>
<comment type="catalytic activity">
    <reaction evidence="1 14 15 16">
        <text>Endonucleolytic cleavage to 5'-phosphomonoester.</text>
        <dbReference type="EC" id="3.1.26.4"/>
    </reaction>
</comment>
<keyword evidence="11 14" id="KW-0255">Endonuclease</keyword>
<dbReference type="CDD" id="cd07182">
    <property type="entry name" value="RNase_HII_bacteria_HII_like"/>
    <property type="match status" value="1"/>
</dbReference>
<dbReference type="EMBL" id="CP034726">
    <property type="protein sequence ID" value="QBP18018.1"/>
    <property type="molecule type" value="Genomic_DNA"/>
</dbReference>
<dbReference type="KEGG" id="lji:ELX58_02390"/>
<dbReference type="InterPro" id="IPR012337">
    <property type="entry name" value="RNaseH-like_sf"/>
</dbReference>
<name>A0A4P6ZK38_9LACO</name>